<dbReference type="Pfam" id="PF13092">
    <property type="entry name" value="CENP-L"/>
    <property type="match status" value="1"/>
</dbReference>
<evidence type="ECO:0000256" key="1">
    <source>
        <dbReference type="ARBA" id="ARBA00004123"/>
    </source>
</evidence>
<reference evidence="7 8" key="1">
    <citation type="journal article" date="2011" name="Science">
        <title>Comparative functional genomics of the fission yeasts.</title>
        <authorList>
            <person name="Rhind N."/>
            <person name="Chen Z."/>
            <person name="Yassour M."/>
            <person name="Thompson D.A."/>
            <person name="Haas B.J."/>
            <person name="Habib N."/>
            <person name="Wapinski I."/>
            <person name="Roy S."/>
            <person name="Lin M.F."/>
            <person name="Heiman D.I."/>
            <person name="Young S.K."/>
            <person name="Furuya K."/>
            <person name="Guo Y."/>
            <person name="Pidoux A."/>
            <person name="Chen H.M."/>
            <person name="Robbertse B."/>
            <person name="Goldberg J.M."/>
            <person name="Aoki K."/>
            <person name="Bayne E.H."/>
            <person name="Berlin A.M."/>
            <person name="Desjardins C.A."/>
            <person name="Dobbs E."/>
            <person name="Dukaj L."/>
            <person name="Fan L."/>
            <person name="FitzGerald M.G."/>
            <person name="French C."/>
            <person name="Gujja S."/>
            <person name="Hansen K."/>
            <person name="Keifenheim D."/>
            <person name="Levin J.Z."/>
            <person name="Mosher R.A."/>
            <person name="Mueller C.A."/>
            <person name="Pfiffner J."/>
            <person name="Priest M."/>
            <person name="Russ C."/>
            <person name="Smialowska A."/>
            <person name="Swoboda P."/>
            <person name="Sykes S.M."/>
            <person name="Vaughn M."/>
            <person name="Vengrova S."/>
            <person name="Yoder R."/>
            <person name="Zeng Q."/>
            <person name="Allshire R."/>
            <person name="Baulcombe D."/>
            <person name="Birren B.W."/>
            <person name="Brown W."/>
            <person name="Ekwall K."/>
            <person name="Kellis M."/>
            <person name="Leatherwood J."/>
            <person name="Levin H."/>
            <person name="Margalit H."/>
            <person name="Martienssen R."/>
            <person name="Nieduszynski C.A."/>
            <person name="Spatafora J.W."/>
            <person name="Friedman N."/>
            <person name="Dalgaard J.Z."/>
            <person name="Baumann P."/>
            <person name="Niki H."/>
            <person name="Regev A."/>
            <person name="Nusbaum C."/>
        </authorList>
    </citation>
    <scope>NUCLEOTIDE SEQUENCE [LARGE SCALE GENOMIC DNA]</scope>
    <source>
        <strain evidence="8">yFS286</strain>
    </source>
</reference>
<gene>
    <name evidence="7" type="ORF">SOCG_00700</name>
</gene>
<dbReference type="AlphaFoldDB" id="S9RFT5"/>
<accession>S9RFT5</accession>
<dbReference type="GO" id="GO:0031511">
    <property type="term" value="C:Mis6-Sim4 complex"/>
    <property type="evidence" value="ECO:0007669"/>
    <property type="project" value="EnsemblFungi"/>
</dbReference>
<dbReference type="EMBL" id="KE503207">
    <property type="protein sequence ID" value="EPX72939.1"/>
    <property type="molecule type" value="Genomic_DNA"/>
</dbReference>
<evidence type="ECO:0000256" key="5">
    <source>
        <dbReference type="ARBA" id="ARBA00023242"/>
    </source>
</evidence>
<evidence type="ECO:0000256" key="6">
    <source>
        <dbReference type="ARBA" id="ARBA00023328"/>
    </source>
</evidence>
<sequence length="279" mass="32136">MSLQDHQFFNTSYTAYQMSPLFKFDSIDLSELSKKLQRYLKYGSTRGDNSLMDVSARKLNIESALFLELERVDISRVLKLSITYSTTNGTSEVKRLGQAFFFGPLKESDSENVSSINTSEFTQFPLLLVRMDGKLWHRIEDFLKVQFDVQIIPRKLTSETLLKIFNSWELYVKNTVLSMPIEFTWSINKPNLSNLSISIRAEDCNLWMRSSSSPCIYDTFVRHIKRCTSIDLTHHLFAVTKIVMDSGIMTASGKVKFFSNSHSLLPTILYLIEYPIEAL</sequence>
<dbReference type="Proteomes" id="UP000016088">
    <property type="component" value="Unassembled WGS sequence"/>
</dbReference>
<dbReference type="OMA" id="HIKRCTS"/>
<dbReference type="GeneID" id="25029684"/>
<dbReference type="PANTHER" id="PTHR31740:SF2">
    <property type="entry name" value="CENTROMERE PROTEIN L"/>
    <property type="match status" value="1"/>
</dbReference>
<dbReference type="GO" id="GO:0051315">
    <property type="term" value="P:attachment of mitotic spindle microtubules to kinetochore"/>
    <property type="evidence" value="ECO:0007669"/>
    <property type="project" value="EnsemblFungi"/>
</dbReference>
<evidence type="ECO:0000313" key="7">
    <source>
        <dbReference type="EMBL" id="EPX72939.1"/>
    </source>
</evidence>
<keyword evidence="5" id="KW-0539">Nucleus</keyword>
<keyword evidence="6" id="KW-0137">Centromere</keyword>
<dbReference type="PANTHER" id="PTHR31740">
    <property type="entry name" value="CENTROMERE PROTEIN L"/>
    <property type="match status" value="1"/>
</dbReference>
<dbReference type="RefSeq" id="XP_013018574.1">
    <property type="nucleotide sequence ID" value="XM_013163120.1"/>
</dbReference>
<protein>
    <submittedName>
        <fullName evidence="7">Sim4 and Mal2 associated protein 1</fullName>
    </submittedName>
</protein>
<evidence type="ECO:0000256" key="4">
    <source>
        <dbReference type="ARBA" id="ARBA00022454"/>
    </source>
</evidence>
<name>S9RFT5_SCHOY</name>
<dbReference type="InterPro" id="IPR025204">
    <property type="entry name" value="CENP-L"/>
</dbReference>
<organism evidence="7 8">
    <name type="scientific">Schizosaccharomyces octosporus (strain yFS286)</name>
    <name type="common">Fission yeast</name>
    <name type="synonym">Octosporomyces octosporus</name>
    <dbReference type="NCBI Taxonomy" id="483514"/>
    <lineage>
        <taxon>Eukaryota</taxon>
        <taxon>Fungi</taxon>
        <taxon>Dikarya</taxon>
        <taxon>Ascomycota</taxon>
        <taxon>Taphrinomycotina</taxon>
        <taxon>Schizosaccharomycetes</taxon>
        <taxon>Schizosaccharomycetales</taxon>
        <taxon>Schizosaccharomycetaceae</taxon>
        <taxon>Schizosaccharomyces</taxon>
    </lineage>
</organism>
<evidence type="ECO:0000313" key="8">
    <source>
        <dbReference type="Proteomes" id="UP000016088"/>
    </source>
</evidence>
<dbReference type="VEuPathDB" id="FungiDB:SOCG_00700"/>
<comment type="subcellular location">
    <subcellularLocation>
        <location evidence="2">Chromosome</location>
        <location evidence="2">Centromere</location>
    </subcellularLocation>
    <subcellularLocation>
        <location evidence="1">Nucleus</location>
    </subcellularLocation>
</comment>
<dbReference type="HOGENOM" id="CLU_998049_0_0_1"/>
<keyword evidence="4" id="KW-0158">Chromosome</keyword>
<dbReference type="OrthoDB" id="5341452at2759"/>
<comment type="similarity">
    <text evidence="3">Belongs to the CENP-L/IML3 family.</text>
</comment>
<proteinExistence type="inferred from homology"/>
<dbReference type="GO" id="GO:0051455">
    <property type="term" value="P:spindle attachment to meiosis I kinetochore"/>
    <property type="evidence" value="ECO:0007669"/>
    <property type="project" value="EnsemblFungi"/>
</dbReference>
<dbReference type="GO" id="GO:0005634">
    <property type="term" value="C:nucleus"/>
    <property type="evidence" value="ECO:0007669"/>
    <property type="project" value="UniProtKB-SubCell"/>
</dbReference>
<evidence type="ECO:0000256" key="2">
    <source>
        <dbReference type="ARBA" id="ARBA00004584"/>
    </source>
</evidence>
<keyword evidence="8" id="KW-1185">Reference proteome</keyword>
<evidence type="ECO:0000256" key="3">
    <source>
        <dbReference type="ARBA" id="ARBA00011060"/>
    </source>
</evidence>